<evidence type="ECO:0000313" key="3">
    <source>
        <dbReference type="Proteomes" id="UP001381174"/>
    </source>
</evidence>
<sequence length="183" mass="19594">MAHQGKSAGIGLFPLLTWVLSCVFYTATIATGHLRGAMNMYVTRLMWCPGIAALLTCRLRGEGFGRLGWRWGAWRWQWLAYLVPLGYVAVAYAVVSSTGRGGFGDAQFLERIATALGWKGAPAWLDTTVTSCCSCYFVLLASTGMARSLSMALGEEIGWRGFLAPALVGRLGFTGGALGTGVI</sequence>
<feature type="transmembrane region" description="Helical" evidence="1">
    <location>
        <begin position="78"/>
        <end position="95"/>
    </location>
</feature>
<keyword evidence="1" id="KW-0472">Membrane</keyword>
<dbReference type="EMBL" id="JBBBNY010000002">
    <property type="protein sequence ID" value="MEI7036211.1"/>
    <property type="molecule type" value="Genomic_DNA"/>
</dbReference>
<keyword evidence="1" id="KW-0812">Transmembrane</keyword>
<dbReference type="RefSeq" id="WP_336806815.1">
    <property type="nucleotide sequence ID" value="NZ_JBBBNY010000002.1"/>
</dbReference>
<accession>A0ABU8JAI7</accession>
<dbReference type="PROSITE" id="PS51257">
    <property type="entry name" value="PROKAR_LIPOPROTEIN"/>
    <property type="match status" value="1"/>
</dbReference>
<reference evidence="2 3" key="1">
    <citation type="journal article" date="2014" name="Int. J. Syst. Evol. Microbiol.">
        <title>Fulvimonas yonginensis sp. nov., isolated from greenhouse soil, and emended description of the genus Fulvimonas.</title>
        <authorList>
            <person name="Ahn J.H."/>
            <person name="Kim S.J."/>
            <person name="Weon H.Y."/>
            <person name="Hong S.B."/>
            <person name="Seok S.J."/>
            <person name="Kwon S.W."/>
        </authorList>
    </citation>
    <scope>NUCLEOTIDE SEQUENCE [LARGE SCALE GENOMIC DNA]</scope>
    <source>
        <strain evidence="2 3">KACC 16952</strain>
    </source>
</reference>
<name>A0ABU8JAI7_9GAMM</name>
<dbReference type="Proteomes" id="UP001381174">
    <property type="component" value="Unassembled WGS sequence"/>
</dbReference>
<comment type="caution">
    <text evidence="2">The sequence shown here is derived from an EMBL/GenBank/DDBJ whole genome shotgun (WGS) entry which is preliminary data.</text>
</comment>
<evidence type="ECO:0000313" key="2">
    <source>
        <dbReference type="EMBL" id="MEI7036211.1"/>
    </source>
</evidence>
<organism evidence="2 3">
    <name type="scientific">Fulvimonas yonginensis</name>
    <dbReference type="NCBI Taxonomy" id="1495200"/>
    <lineage>
        <taxon>Bacteria</taxon>
        <taxon>Pseudomonadati</taxon>
        <taxon>Pseudomonadota</taxon>
        <taxon>Gammaproteobacteria</taxon>
        <taxon>Lysobacterales</taxon>
        <taxon>Rhodanobacteraceae</taxon>
        <taxon>Fulvimonas</taxon>
    </lineage>
</organism>
<feature type="transmembrane region" description="Helical" evidence="1">
    <location>
        <begin position="12"/>
        <end position="32"/>
    </location>
</feature>
<protein>
    <submittedName>
        <fullName evidence="2">Uncharacterized protein</fullName>
    </submittedName>
</protein>
<gene>
    <name evidence="2" type="ORF">WAT24_05490</name>
</gene>
<keyword evidence="1" id="KW-1133">Transmembrane helix</keyword>
<feature type="transmembrane region" description="Helical" evidence="1">
    <location>
        <begin position="123"/>
        <end position="141"/>
    </location>
</feature>
<proteinExistence type="predicted"/>
<keyword evidence="3" id="KW-1185">Reference proteome</keyword>
<evidence type="ECO:0000256" key="1">
    <source>
        <dbReference type="SAM" id="Phobius"/>
    </source>
</evidence>